<dbReference type="Gene3D" id="3.20.20.70">
    <property type="entry name" value="Aldolase class I"/>
    <property type="match status" value="1"/>
</dbReference>
<reference evidence="9 11" key="3">
    <citation type="submission" date="2019-02" db="EMBL/GenBank/DDBJ databases">
        <authorList>
            <person name="Zhang G."/>
        </authorList>
    </citation>
    <scope>NUCLEOTIDE SEQUENCE [LARGE SCALE GENOMIC DNA]</scope>
    <source>
        <strain evidence="9 11">CMB17</strain>
    </source>
</reference>
<dbReference type="EMBL" id="FZNM01000012">
    <property type="protein sequence ID" value="SNR61883.1"/>
    <property type="molecule type" value="Genomic_DNA"/>
</dbReference>
<proteinExistence type="predicted"/>
<organism evidence="8 10">
    <name type="scientific">Paracoccus sediminis</name>
    <dbReference type="NCBI Taxonomy" id="1214787"/>
    <lineage>
        <taxon>Bacteria</taxon>
        <taxon>Pseudomonadati</taxon>
        <taxon>Pseudomonadota</taxon>
        <taxon>Alphaproteobacteria</taxon>
        <taxon>Rhodobacterales</taxon>
        <taxon>Paracoccaceae</taxon>
        <taxon>Paracoccus</taxon>
    </lineage>
</organism>
<evidence type="ECO:0000256" key="4">
    <source>
        <dbReference type="ARBA" id="ARBA00022643"/>
    </source>
</evidence>
<keyword evidence="6" id="KW-0560">Oxidoreductase</keyword>
<reference evidence="8" key="2">
    <citation type="submission" date="2017-06" db="EMBL/GenBank/DDBJ databases">
        <authorList>
            <person name="Kim H.J."/>
            <person name="Triplett B.A."/>
        </authorList>
    </citation>
    <scope>NUCLEOTIDE SEQUENCE [LARGE SCALE GENOMIC DNA]</scope>
    <source>
        <strain evidence="8">DSM 26170</strain>
    </source>
</reference>
<accession>A0A238XTW0</accession>
<dbReference type="InterPro" id="IPR050074">
    <property type="entry name" value="DHO_dehydrogenase"/>
</dbReference>
<sequence>MTDALSVPVGGIRLKNPMIAAPGEHLIEDAGLAAAIASGAGAVVMKSTNESQAAKRQLLQAEYAVLDPDWRPVPWGPDAPAAATVLSRSGLHPLAFEAWLDQAVRHDRLARAADCLLVPSLVLADLDAATGLARQIAQAGLQVLELNIGTPYASQAARGAVSTELDPARVGQIVRAVASAVTIPVWVKLSGQSERVTALAAAATGAGAATVVIAGRALGLLPDLQAMAPHLGTSCGIGGFWNLPLTCHWLAETRAVLGPDQPLIGINGATNGHDVARMMLAGASAVGLSSAVMLRGHGLLTEAVESLAAYCRDKDVTAPDLVGRAADARRRFADMPVLDEVWRHHIPAQAARPTDQGRTT</sequence>
<evidence type="ECO:0000259" key="7">
    <source>
        <dbReference type="Pfam" id="PF01180"/>
    </source>
</evidence>
<evidence type="ECO:0000313" key="9">
    <source>
        <dbReference type="EMBL" id="TBN47873.1"/>
    </source>
</evidence>
<evidence type="ECO:0000256" key="1">
    <source>
        <dbReference type="ARBA" id="ARBA00001917"/>
    </source>
</evidence>
<reference evidence="10" key="1">
    <citation type="submission" date="2017-06" db="EMBL/GenBank/DDBJ databases">
        <authorList>
            <person name="Varghese N."/>
            <person name="Submissions S."/>
        </authorList>
    </citation>
    <scope>NUCLEOTIDE SEQUENCE [LARGE SCALE GENOMIC DNA]</scope>
    <source>
        <strain evidence="10">DSM 26170</strain>
    </source>
</reference>
<dbReference type="GO" id="GO:0005737">
    <property type="term" value="C:cytoplasm"/>
    <property type="evidence" value="ECO:0007669"/>
    <property type="project" value="InterPro"/>
</dbReference>
<dbReference type="Pfam" id="PF01180">
    <property type="entry name" value="DHO_dh"/>
    <property type="match status" value="1"/>
</dbReference>
<comment type="cofactor">
    <cofactor evidence="1">
        <name>FMN</name>
        <dbReference type="ChEBI" id="CHEBI:58210"/>
    </cofactor>
</comment>
<dbReference type="GO" id="GO:0006207">
    <property type="term" value="P:'de novo' pyrimidine nucleobase biosynthetic process"/>
    <property type="evidence" value="ECO:0007669"/>
    <property type="project" value="TreeGrafter"/>
</dbReference>
<evidence type="ECO:0000256" key="3">
    <source>
        <dbReference type="ARBA" id="ARBA00022630"/>
    </source>
</evidence>
<protein>
    <submittedName>
        <fullName evidence="8 9">Dihydroorotate dehydrogenase</fullName>
    </submittedName>
</protein>
<dbReference type="Proteomes" id="UP000198409">
    <property type="component" value="Unassembled WGS sequence"/>
</dbReference>
<dbReference type="PANTHER" id="PTHR48109:SF3">
    <property type="entry name" value="SLL0744 PROTEIN"/>
    <property type="match status" value="1"/>
</dbReference>
<name>A0A238XTW0_9RHOB</name>
<evidence type="ECO:0000256" key="2">
    <source>
        <dbReference type="ARBA" id="ARBA00004725"/>
    </source>
</evidence>
<dbReference type="GO" id="GO:0004152">
    <property type="term" value="F:dihydroorotate dehydrogenase activity"/>
    <property type="evidence" value="ECO:0007669"/>
    <property type="project" value="TreeGrafter"/>
</dbReference>
<comment type="pathway">
    <text evidence="2">Pyrimidine metabolism; UMP biosynthesis via de novo pathway.</text>
</comment>
<dbReference type="Proteomes" id="UP000292859">
    <property type="component" value="Unassembled WGS sequence"/>
</dbReference>
<dbReference type="PANTHER" id="PTHR48109">
    <property type="entry name" value="DIHYDROOROTATE DEHYDROGENASE (QUINONE), MITOCHONDRIAL-RELATED"/>
    <property type="match status" value="1"/>
</dbReference>
<feature type="domain" description="Dihydroorotate dehydrogenase catalytic" evidence="7">
    <location>
        <begin position="127"/>
        <end position="305"/>
    </location>
</feature>
<evidence type="ECO:0000313" key="11">
    <source>
        <dbReference type="Proteomes" id="UP000292859"/>
    </source>
</evidence>
<dbReference type="EMBL" id="SIRL01000012">
    <property type="protein sequence ID" value="TBN47873.1"/>
    <property type="molecule type" value="Genomic_DNA"/>
</dbReference>
<keyword evidence="11" id="KW-1185">Reference proteome</keyword>
<keyword evidence="4" id="KW-0288">FMN</keyword>
<dbReference type="RefSeq" id="WP_089388896.1">
    <property type="nucleotide sequence ID" value="NZ_FZNM01000012.1"/>
</dbReference>
<evidence type="ECO:0000256" key="5">
    <source>
        <dbReference type="ARBA" id="ARBA00022975"/>
    </source>
</evidence>
<dbReference type="AlphaFoldDB" id="A0A238XTW0"/>
<dbReference type="OrthoDB" id="9794954at2"/>
<dbReference type="InterPro" id="IPR013785">
    <property type="entry name" value="Aldolase_TIM"/>
</dbReference>
<evidence type="ECO:0000256" key="6">
    <source>
        <dbReference type="ARBA" id="ARBA00023002"/>
    </source>
</evidence>
<dbReference type="GO" id="GO:0006221">
    <property type="term" value="P:pyrimidine nucleotide biosynthetic process"/>
    <property type="evidence" value="ECO:0007669"/>
    <property type="project" value="UniProtKB-KW"/>
</dbReference>
<keyword evidence="3" id="KW-0285">Flavoprotein</keyword>
<dbReference type="InterPro" id="IPR005720">
    <property type="entry name" value="Dihydroorotate_DH_cat"/>
</dbReference>
<gene>
    <name evidence="9" type="ORF">EYF88_14615</name>
    <name evidence="8" type="ORF">SAMN06265378_11235</name>
</gene>
<keyword evidence="5" id="KW-0665">Pyrimidine biosynthesis</keyword>
<evidence type="ECO:0000313" key="8">
    <source>
        <dbReference type="EMBL" id="SNR61883.1"/>
    </source>
</evidence>
<evidence type="ECO:0000313" key="10">
    <source>
        <dbReference type="Proteomes" id="UP000198409"/>
    </source>
</evidence>
<dbReference type="SUPFAM" id="SSF51395">
    <property type="entry name" value="FMN-linked oxidoreductases"/>
    <property type="match status" value="1"/>
</dbReference>